<name>A0ABS8QAG7_9BURK</name>
<accession>A0ABS8QAG7</accession>
<proteinExistence type="predicted"/>
<evidence type="ECO:0000313" key="2">
    <source>
        <dbReference type="Proteomes" id="UP001179361"/>
    </source>
</evidence>
<reference evidence="1" key="1">
    <citation type="submission" date="2021-11" db="EMBL/GenBank/DDBJ databases">
        <title>The complete genome of Massilia sp sp. G4R7.</title>
        <authorList>
            <person name="Liu L."/>
            <person name="Yue J."/>
            <person name="Yuan J."/>
            <person name="Yang F."/>
            <person name="Li L."/>
        </authorList>
    </citation>
    <scope>NUCLEOTIDE SEQUENCE</scope>
    <source>
        <strain evidence="1">G4R7</strain>
    </source>
</reference>
<comment type="caution">
    <text evidence="1">The sequence shown here is derived from an EMBL/GenBank/DDBJ whole genome shotgun (WGS) entry which is preliminary data.</text>
</comment>
<protein>
    <submittedName>
        <fullName evidence="1">Uncharacterized protein</fullName>
    </submittedName>
</protein>
<gene>
    <name evidence="1" type="ORF">LQ564_20805</name>
</gene>
<dbReference type="RefSeq" id="WP_231060019.1">
    <property type="nucleotide sequence ID" value="NZ_JAJNOC010000008.1"/>
</dbReference>
<organism evidence="1 2">
    <name type="scientific">Massilia phyllostachyos</name>
    <dbReference type="NCBI Taxonomy" id="2898585"/>
    <lineage>
        <taxon>Bacteria</taxon>
        <taxon>Pseudomonadati</taxon>
        <taxon>Pseudomonadota</taxon>
        <taxon>Betaproteobacteria</taxon>
        <taxon>Burkholderiales</taxon>
        <taxon>Oxalobacteraceae</taxon>
        <taxon>Telluria group</taxon>
        <taxon>Massilia</taxon>
    </lineage>
</organism>
<sequence>MNWGDCDFDRDRWQHADARGRGCMVASLLDRHPPETMTAAEVRGLLGEPTGYADHDEDAAYVVAPAASARTRGTEQLLVYRTDRRNGRILGAELIAPP</sequence>
<evidence type="ECO:0000313" key="1">
    <source>
        <dbReference type="EMBL" id="MCD2518742.1"/>
    </source>
</evidence>
<dbReference type="Proteomes" id="UP001179361">
    <property type="component" value="Unassembled WGS sequence"/>
</dbReference>
<keyword evidence="2" id="KW-1185">Reference proteome</keyword>
<dbReference type="EMBL" id="JAJNOC010000008">
    <property type="protein sequence ID" value="MCD2518742.1"/>
    <property type="molecule type" value="Genomic_DNA"/>
</dbReference>